<reference evidence="1 2" key="1">
    <citation type="submission" date="2019-06" db="EMBL/GenBank/DDBJ databases">
        <title>Genomic Encyclopedia of Type Strains, Phase IV (KMG-V): Genome sequencing to study the core and pangenomes of soil and plant-associated prokaryotes.</title>
        <authorList>
            <person name="Whitman W."/>
        </authorList>
    </citation>
    <scope>NUCLEOTIDE SEQUENCE [LARGE SCALE GENOMIC DNA]</scope>
    <source>
        <strain evidence="1 2">BR 10355</strain>
    </source>
</reference>
<dbReference type="Pfam" id="PF13557">
    <property type="entry name" value="Phenol_MetA_deg"/>
    <property type="match status" value="1"/>
</dbReference>
<accession>A0A560M0X8</accession>
<proteinExistence type="predicted"/>
<dbReference type="AlphaFoldDB" id="A0A560M0X8"/>
<sequence length="341" mass="36672">MVTATGAASLAIYSRKFRWFAIGLNASRVDRREWPLLLKFIPAGVEYPRGPADLNSQLPPPQRRRAIGASPVFRNRLGAVARLAGLACMLLAALTAAATTAARADGCPKPSDEIATDRPDVTNSSIVVPVGSLQNENGVNLTGRDAGRSIDGSNSRWRLGIAPCLEVLVDLPTWFGSVKSAGVSGFSDVAPAIKWQISPLPGKIDLSITAGVALPTGAAAIAGRGAQPYIQLPWSWELHDGWGVSGMFTEFFRPAELTGQRMSEATFVIEKKLTERISMFTEYVGDYPDGARPTQLINSGGAYRITPTQQLDLHVAFGLNRNSPNYIVGLGYSFRIDGLFR</sequence>
<dbReference type="EMBL" id="VITY01000004">
    <property type="protein sequence ID" value="TWC01326.1"/>
    <property type="molecule type" value="Genomic_DNA"/>
</dbReference>
<protein>
    <submittedName>
        <fullName evidence="1">Outer membrane putative beta-barrel porin/alpha-amylase</fullName>
    </submittedName>
</protein>
<gene>
    <name evidence="1" type="ORF">FBZ93_104605</name>
</gene>
<dbReference type="InterPro" id="IPR025737">
    <property type="entry name" value="FApF"/>
</dbReference>
<dbReference type="Proteomes" id="UP000321304">
    <property type="component" value="Unassembled WGS sequence"/>
</dbReference>
<evidence type="ECO:0000313" key="1">
    <source>
        <dbReference type="EMBL" id="TWC01326.1"/>
    </source>
</evidence>
<evidence type="ECO:0000313" key="2">
    <source>
        <dbReference type="Proteomes" id="UP000321304"/>
    </source>
</evidence>
<keyword evidence="2" id="KW-1185">Reference proteome</keyword>
<organism evidence="1 2">
    <name type="scientific">Bradyrhizobium macuxiense</name>
    <dbReference type="NCBI Taxonomy" id="1755647"/>
    <lineage>
        <taxon>Bacteria</taxon>
        <taxon>Pseudomonadati</taxon>
        <taxon>Pseudomonadota</taxon>
        <taxon>Alphaproteobacteria</taxon>
        <taxon>Hyphomicrobiales</taxon>
        <taxon>Nitrobacteraceae</taxon>
        <taxon>Bradyrhizobium</taxon>
    </lineage>
</organism>
<comment type="caution">
    <text evidence="1">The sequence shown here is derived from an EMBL/GenBank/DDBJ whole genome shotgun (WGS) entry which is preliminary data.</text>
</comment>
<name>A0A560M0X8_9BRAD</name>